<evidence type="ECO:0000256" key="6">
    <source>
        <dbReference type="SAM" id="Phobius"/>
    </source>
</evidence>
<evidence type="ECO:0000256" key="5">
    <source>
        <dbReference type="ARBA" id="ARBA00023136"/>
    </source>
</evidence>
<keyword evidence="8" id="KW-1185">Reference proteome</keyword>
<comment type="caution">
    <text evidence="7">The sequence shown here is derived from an EMBL/GenBank/DDBJ whole genome shotgun (WGS) entry which is preliminary data.</text>
</comment>
<dbReference type="Pfam" id="PF01810">
    <property type="entry name" value="LysE"/>
    <property type="match status" value="1"/>
</dbReference>
<proteinExistence type="predicted"/>
<feature type="transmembrane region" description="Helical" evidence="6">
    <location>
        <begin position="74"/>
        <end position="91"/>
    </location>
</feature>
<keyword evidence="3 6" id="KW-0812">Transmembrane</keyword>
<sequence length="208" mass="21308">MDSTTLLLFLKAALVGISIAAPVGPIGLLTIQRTLERGMAVGLATGMGAALADAVYGAIGAFGVGWIIHALAAARMPLALGGGALLLWLAWRTWRAPLATSAASVSGGSDLLRCLAGTFVLTLSNPATILSFVAVFGALSGGALGPISPVSMILGVFAGSSLWWLALSLVVARGRHFFTPAWRRRINAVSAVALAAFAIWQWISALAT</sequence>
<dbReference type="Proteomes" id="UP001216674">
    <property type="component" value="Unassembled WGS sequence"/>
</dbReference>
<protein>
    <submittedName>
        <fullName evidence="7">LysE family transporter</fullName>
    </submittedName>
</protein>
<evidence type="ECO:0000256" key="2">
    <source>
        <dbReference type="ARBA" id="ARBA00022475"/>
    </source>
</evidence>
<evidence type="ECO:0000256" key="3">
    <source>
        <dbReference type="ARBA" id="ARBA00022692"/>
    </source>
</evidence>
<feature type="transmembrane region" description="Helical" evidence="6">
    <location>
        <begin position="186"/>
        <end position="203"/>
    </location>
</feature>
<evidence type="ECO:0000313" key="8">
    <source>
        <dbReference type="Proteomes" id="UP001216674"/>
    </source>
</evidence>
<dbReference type="PANTHER" id="PTHR30086">
    <property type="entry name" value="ARGININE EXPORTER PROTEIN ARGO"/>
    <property type="match status" value="1"/>
</dbReference>
<dbReference type="EMBL" id="JARJLM010000071">
    <property type="protein sequence ID" value="MDF3832139.1"/>
    <property type="molecule type" value="Genomic_DNA"/>
</dbReference>
<feature type="transmembrane region" description="Helical" evidence="6">
    <location>
        <begin position="111"/>
        <end position="139"/>
    </location>
</feature>
<gene>
    <name evidence="7" type="ORF">P3W85_04110</name>
</gene>
<organism evidence="7 8">
    <name type="scientific">Cupriavidus basilensis</name>
    <dbReference type="NCBI Taxonomy" id="68895"/>
    <lineage>
        <taxon>Bacteria</taxon>
        <taxon>Pseudomonadati</taxon>
        <taxon>Pseudomonadota</taxon>
        <taxon>Betaproteobacteria</taxon>
        <taxon>Burkholderiales</taxon>
        <taxon>Burkholderiaceae</taxon>
        <taxon>Cupriavidus</taxon>
    </lineage>
</organism>
<dbReference type="PANTHER" id="PTHR30086:SF20">
    <property type="entry name" value="ARGININE EXPORTER PROTEIN ARGO-RELATED"/>
    <property type="match status" value="1"/>
</dbReference>
<keyword evidence="5 6" id="KW-0472">Membrane</keyword>
<comment type="subcellular location">
    <subcellularLocation>
        <location evidence="1">Cell membrane</location>
        <topology evidence="1">Multi-pass membrane protein</topology>
    </subcellularLocation>
</comment>
<reference evidence="7 8" key="1">
    <citation type="submission" date="2023-03" db="EMBL/GenBank/DDBJ databases">
        <title>Draft assemblies of triclosan tolerant bacteria isolated from returned activated sludge.</title>
        <authorList>
            <person name="Van Hamelsveld S."/>
        </authorList>
    </citation>
    <scope>NUCLEOTIDE SEQUENCE [LARGE SCALE GENOMIC DNA]</scope>
    <source>
        <strain evidence="7 8">GW210010_S58</strain>
    </source>
</reference>
<evidence type="ECO:0000256" key="4">
    <source>
        <dbReference type="ARBA" id="ARBA00022989"/>
    </source>
</evidence>
<evidence type="ECO:0000256" key="1">
    <source>
        <dbReference type="ARBA" id="ARBA00004651"/>
    </source>
</evidence>
<feature type="transmembrane region" description="Helical" evidence="6">
    <location>
        <begin position="6"/>
        <end position="29"/>
    </location>
</feature>
<keyword evidence="4 6" id="KW-1133">Transmembrane helix</keyword>
<feature type="transmembrane region" description="Helical" evidence="6">
    <location>
        <begin position="151"/>
        <end position="174"/>
    </location>
</feature>
<dbReference type="InterPro" id="IPR001123">
    <property type="entry name" value="LeuE-type"/>
</dbReference>
<accession>A0ABT6AHR6</accession>
<keyword evidence="2" id="KW-1003">Cell membrane</keyword>
<evidence type="ECO:0000313" key="7">
    <source>
        <dbReference type="EMBL" id="MDF3832139.1"/>
    </source>
</evidence>
<name>A0ABT6AHR6_9BURK</name>
<feature type="transmembrane region" description="Helical" evidence="6">
    <location>
        <begin position="41"/>
        <end position="68"/>
    </location>
</feature>